<dbReference type="CDD" id="cd00200">
    <property type="entry name" value="WD40"/>
    <property type="match status" value="2"/>
</dbReference>
<dbReference type="AlphaFoldDB" id="H6RC15"/>
<gene>
    <name evidence="5" type="ordered locus">NOCYR_1765</name>
</gene>
<dbReference type="KEGG" id="ncy:NOCYR_1765"/>
<evidence type="ECO:0000256" key="1">
    <source>
        <dbReference type="ARBA" id="ARBA00022574"/>
    </source>
</evidence>
<feature type="repeat" description="WD" evidence="3">
    <location>
        <begin position="518"/>
        <end position="559"/>
    </location>
</feature>
<dbReference type="InterPro" id="IPR001680">
    <property type="entry name" value="WD40_rpt"/>
</dbReference>
<feature type="repeat" description="WD" evidence="3">
    <location>
        <begin position="940"/>
        <end position="981"/>
    </location>
</feature>
<feature type="repeat" description="WD" evidence="3">
    <location>
        <begin position="1024"/>
        <end position="1055"/>
    </location>
</feature>
<dbReference type="Pfam" id="PF20703">
    <property type="entry name" value="nSTAND1"/>
    <property type="match status" value="1"/>
</dbReference>
<feature type="repeat" description="WD" evidence="3">
    <location>
        <begin position="727"/>
        <end position="758"/>
    </location>
</feature>
<keyword evidence="1 3" id="KW-0853">WD repeat</keyword>
<dbReference type="PANTHER" id="PTHR19848">
    <property type="entry name" value="WD40 REPEAT PROTEIN"/>
    <property type="match status" value="1"/>
</dbReference>
<feature type="repeat" description="WD" evidence="3">
    <location>
        <begin position="569"/>
        <end position="601"/>
    </location>
</feature>
<dbReference type="PROSITE" id="PS50294">
    <property type="entry name" value="WD_REPEATS_REGION"/>
    <property type="match status" value="11"/>
</dbReference>
<dbReference type="InterPro" id="IPR027417">
    <property type="entry name" value="P-loop_NTPase"/>
</dbReference>
<dbReference type="Gene3D" id="3.40.50.300">
    <property type="entry name" value="P-loop containing nucleotide triphosphate hydrolases"/>
    <property type="match status" value="1"/>
</dbReference>
<feature type="repeat" description="WD" evidence="3">
    <location>
        <begin position="982"/>
        <end position="1023"/>
    </location>
</feature>
<name>H6RC15_NOCCG</name>
<proteinExistence type="predicted"/>
<dbReference type="SUPFAM" id="SSF50978">
    <property type="entry name" value="WD40 repeat-like"/>
    <property type="match status" value="2"/>
</dbReference>
<dbReference type="PANTHER" id="PTHR19848:SF8">
    <property type="entry name" value="F-BOX AND WD REPEAT DOMAIN CONTAINING 7"/>
    <property type="match status" value="1"/>
</dbReference>
<feature type="domain" description="Novel STAND NTPase 1" evidence="4">
    <location>
        <begin position="2"/>
        <end position="378"/>
    </location>
</feature>
<dbReference type="InterPro" id="IPR049052">
    <property type="entry name" value="nSTAND1"/>
</dbReference>
<evidence type="ECO:0000313" key="6">
    <source>
        <dbReference type="Proteomes" id="UP000008190"/>
    </source>
</evidence>
<evidence type="ECO:0000313" key="5">
    <source>
        <dbReference type="EMBL" id="CCF62551.1"/>
    </source>
</evidence>
<dbReference type="Proteomes" id="UP000008190">
    <property type="component" value="Chromosome"/>
</dbReference>
<feature type="repeat" description="WD" evidence="3">
    <location>
        <begin position="602"/>
        <end position="643"/>
    </location>
</feature>
<dbReference type="EMBL" id="FO082843">
    <property type="protein sequence ID" value="CCF62551.1"/>
    <property type="molecule type" value="Genomic_DNA"/>
</dbReference>
<organism evidence="5 6">
    <name type="scientific">Nocardia cyriacigeorgica (strain GUH-2)</name>
    <dbReference type="NCBI Taxonomy" id="1127134"/>
    <lineage>
        <taxon>Bacteria</taxon>
        <taxon>Bacillati</taxon>
        <taxon>Actinomycetota</taxon>
        <taxon>Actinomycetes</taxon>
        <taxon>Mycobacteriales</taxon>
        <taxon>Nocardiaceae</taxon>
        <taxon>Nocardia</taxon>
    </lineage>
</organism>
<sequence length="1089" mass="119212">MPYPGLDSYTAEEASVFFGREEEIEELVERMHGDGRDRLVVVVGASGSGKSSLVQAGVVPRLAERRWTVLPTLTPGPDPVAALARAVGGDIDELRRNHEAFGHMIIQARQRAGHSRSKTLLLVDQGEELFTLAGEQERARFLRCVDTALRDDRRLWVTLTVRIEHLADFLDTPYSGLFRRPLALGALTDTELRSAVTGPAELVGLEFAPGLVDHILGDTATADALPLLAYLLQELYLAAGPSRRATFEHYQRLGGVAGSLSRQAAEAVERLGGPEATPRILRVLLEFVTIDGEQAYRRRVPLPEIGTEERDVIDAFVDARLLVTGAVDGRPIAQAAHEALFRQWVPLRQEVEARAAQLRRRAELERWAGDWEQAGRNPDYLLTGDRLEQARQWIRDHPELAGPAVVAFVDESARRDAAFLRRVSEGIGEYVLTHVEDYPDLSVLLCLAALAECPPTPVATRALMAVLAHHRLIDVLDLHTDTVRNVAWSPDGRLIATASRDGTARVWAAESRQCTQTLRGHGDMVEMVAWSPDSTKVVTASRDRTARVWEAATGRVLGELPAGGDVCRAVAWSGDGTLIATGCRDRVIRLWNAETYTLRAELTGHTDNILGLAFSPDNSRLASGCHDRTVRVWDLTDHTAIALEGHEDFVEGVAWSPDGARLASAGGDATVRIWDVSSATQTMLIRCHDDRAWNCDWSPDGSMLATCGGDATARIWNPVNAEEKFVLRGHTGDVWSIRWSPDGSRLVTGGADATARVWAFSPRGAESRQVTGHRGPVQRALPVGDSIVTAGTDATIRVSDILRPERSSVAASHHEPVLDVSATNSYAATCAKDSSVALWRIGSEWTRLATIETDMTCEAAQLSPDGRYLAYAGHDRCLYLAYSTPSPATFRVHHHTDWITGLAWSPTSRYLATVSDDRTGAVWRVTSTPEGPRAELVTTLIGHGNWVDAVSWAPDESQLVTSGADNTARVWDRVAGESTVVLLGHTGRVKTVAWSPDGTRIATGSYDRTVRVWDAHTHNEIGVIGVHRDRITDVEWLPSGDQVLTASFDGTARIWPVDVDLDDLRARARARAYRSLTPEERSAHLLPAH</sequence>
<dbReference type="SMART" id="SM00320">
    <property type="entry name" value="WD40"/>
    <property type="match status" value="14"/>
</dbReference>
<reference evidence="5 6" key="1">
    <citation type="journal article" date="2012" name="J. Bacteriol.">
        <title>Genome sequence of the human- and animal-pathogenic strain Nocardia cyriacigeorgica GUH-2.</title>
        <authorList>
            <person name="Zoropogui A."/>
            <person name="Pujic P."/>
            <person name="Normand P."/>
            <person name="Barbe V."/>
            <person name="Beaman B."/>
            <person name="Beaman L."/>
            <person name="Boiron P."/>
            <person name="Colinon C."/>
            <person name="Deredjian A."/>
            <person name="Graindorge A."/>
            <person name="Mangenot S."/>
            <person name="Nazaret S."/>
            <person name="Neto M."/>
            <person name="Petit S."/>
            <person name="Roche D."/>
            <person name="Vallenet D."/>
            <person name="Rodriguez-Nava V."/>
            <person name="Richard Y."/>
            <person name="Cournoyer B."/>
            <person name="Blaha D."/>
        </authorList>
    </citation>
    <scope>NUCLEOTIDE SEQUENCE [LARGE SCALE GENOMIC DNA]</scope>
    <source>
        <strain evidence="5 6">GUH-2</strain>
    </source>
</reference>
<dbReference type="SUPFAM" id="SSF52540">
    <property type="entry name" value="P-loop containing nucleoside triphosphate hydrolases"/>
    <property type="match status" value="1"/>
</dbReference>
<dbReference type="eggNOG" id="COG2319">
    <property type="taxonomic scope" value="Bacteria"/>
</dbReference>
<dbReference type="InterPro" id="IPR019775">
    <property type="entry name" value="WD40_repeat_CS"/>
</dbReference>
<dbReference type="InterPro" id="IPR020472">
    <property type="entry name" value="WD40_PAC1"/>
</dbReference>
<accession>H6RC15</accession>
<dbReference type="PROSITE" id="PS50082">
    <property type="entry name" value="WD_REPEATS_2"/>
    <property type="match status" value="11"/>
</dbReference>
<dbReference type="PROSITE" id="PS00678">
    <property type="entry name" value="WD_REPEATS_1"/>
    <property type="match status" value="4"/>
</dbReference>
<dbReference type="Pfam" id="PF00400">
    <property type="entry name" value="WD40"/>
    <property type="match status" value="11"/>
</dbReference>
<feature type="repeat" description="WD" evidence="3">
    <location>
        <begin position="892"/>
        <end position="927"/>
    </location>
</feature>
<dbReference type="InterPro" id="IPR015943">
    <property type="entry name" value="WD40/YVTN_repeat-like_dom_sf"/>
</dbReference>
<dbReference type="HOGENOM" id="CLU_002352_0_2_11"/>
<dbReference type="Gene3D" id="2.130.10.10">
    <property type="entry name" value="YVTN repeat-like/Quinoprotein amine dehydrogenase"/>
    <property type="match status" value="5"/>
</dbReference>
<dbReference type="InterPro" id="IPR036322">
    <property type="entry name" value="WD40_repeat_dom_sf"/>
</dbReference>
<evidence type="ECO:0000256" key="2">
    <source>
        <dbReference type="ARBA" id="ARBA00022737"/>
    </source>
</evidence>
<keyword evidence="6" id="KW-1185">Reference proteome</keyword>
<dbReference type="PRINTS" id="PR00320">
    <property type="entry name" value="GPROTEINBRPT"/>
</dbReference>
<dbReference type="STRING" id="1127134.NOCYR_1765"/>
<evidence type="ECO:0000259" key="4">
    <source>
        <dbReference type="Pfam" id="PF20703"/>
    </source>
</evidence>
<feature type="repeat" description="WD" evidence="3">
    <location>
        <begin position="685"/>
        <end position="717"/>
    </location>
</feature>
<feature type="repeat" description="WD" evidence="3">
    <location>
        <begin position="643"/>
        <end position="684"/>
    </location>
</feature>
<feature type="repeat" description="WD" evidence="3">
    <location>
        <begin position="476"/>
        <end position="517"/>
    </location>
</feature>
<protein>
    <recommendedName>
        <fullName evidence="4">Novel STAND NTPase 1 domain-containing protein</fullName>
    </recommendedName>
</protein>
<keyword evidence="2" id="KW-0677">Repeat</keyword>
<evidence type="ECO:0000256" key="3">
    <source>
        <dbReference type="PROSITE-ProRule" id="PRU00221"/>
    </source>
</evidence>